<keyword evidence="2" id="KW-1185">Reference proteome</keyword>
<dbReference type="HOGENOM" id="CLU_2219480_0_0_9"/>
<accession>B0TIE6</accession>
<dbReference type="AlphaFoldDB" id="B0TIE6"/>
<evidence type="ECO:0000313" key="2">
    <source>
        <dbReference type="Proteomes" id="UP000008550"/>
    </source>
</evidence>
<reference evidence="1 2" key="1">
    <citation type="journal article" date="2008" name="J. Bacteriol.">
        <title>The genome of Heliobacterium modesticaldum, a phototrophic representative of the Firmicutes containing the simplest photosynthetic apparatus.</title>
        <authorList>
            <person name="Sattley W.M."/>
            <person name="Madigan M.T."/>
            <person name="Swingley W.D."/>
            <person name="Cheung P.C."/>
            <person name="Clocksin K.M."/>
            <person name="Conrad A.L."/>
            <person name="Dejesa L.C."/>
            <person name="Honchak B.M."/>
            <person name="Jung D.O."/>
            <person name="Karbach L.E."/>
            <person name="Kurdoglu A."/>
            <person name="Lahiri S."/>
            <person name="Mastrian S.D."/>
            <person name="Page L.E."/>
            <person name="Taylor H.L."/>
            <person name="Wang Z.T."/>
            <person name="Raymond J."/>
            <person name="Chen M."/>
            <person name="Blankenship R.E."/>
            <person name="Touchman J.W."/>
        </authorList>
    </citation>
    <scope>NUCLEOTIDE SEQUENCE [LARGE SCALE GENOMIC DNA]</scope>
    <source>
        <strain evidence="2">ATCC 51547 / Ice1</strain>
    </source>
</reference>
<dbReference type="STRING" id="498761.HM1_3127"/>
<dbReference type="Proteomes" id="UP000008550">
    <property type="component" value="Chromosome"/>
</dbReference>
<organism evidence="1 2">
    <name type="scientific">Heliobacterium modesticaldum (strain ATCC 51547 / Ice1)</name>
    <dbReference type="NCBI Taxonomy" id="498761"/>
    <lineage>
        <taxon>Bacteria</taxon>
        <taxon>Bacillati</taxon>
        <taxon>Bacillota</taxon>
        <taxon>Clostridia</taxon>
        <taxon>Eubacteriales</taxon>
        <taxon>Heliobacteriaceae</taxon>
        <taxon>Heliomicrobium</taxon>
    </lineage>
</organism>
<gene>
    <name evidence="1" type="ORF">HM1_3127</name>
</gene>
<name>B0TIE6_HELMI</name>
<dbReference type="EMBL" id="CP000930">
    <property type="protein sequence ID" value="ABZ84887.1"/>
    <property type="molecule type" value="Genomic_DNA"/>
</dbReference>
<dbReference type="KEGG" id="hmo:HM1_3127"/>
<evidence type="ECO:0000313" key="1">
    <source>
        <dbReference type="EMBL" id="ABZ84887.1"/>
    </source>
</evidence>
<sequence length="106" mass="12148">MCRFAVRARYISLEAFLGSLESVTSLLRFAPHQTFALMSDGFAYRSATVFGHARPAAWFTYPPASPHRSNDPTWYRNLHLLSITYAFRPRLRSRLTLGGRAFPRKP</sequence>
<protein>
    <submittedName>
        <fullName evidence="1">Uncharacterized protein</fullName>
    </submittedName>
</protein>
<proteinExistence type="predicted"/>